<evidence type="ECO:0000256" key="6">
    <source>
        <dbReference type="ARBA" id="ARBA00022723"/>
    </source>
</evidence>
<dbReference type="PIRSF" id="PIRSF000409">
    <property type="entry name" value="Ada"/>
    <property type="match status" value="1"/>
</dbReference>
<evidence type="ECO:0000256" key="14">
    <source>
        <dbReference type="ARBA" id="ARBA00049348"/>
    </source>
</evidence>
<dbReference type="GO" id="GO:0003700">
    <property type="term" value="F:DNA-binding transcription factor activity"/>
    <property type="evidence" value="ECO:0007669"/>
    <property type="project" value="InterPro"/>
</dbReference>
<feature type="binding site" evidence="16">
    <location>
        <position position="75"/>
    </location>
    <ligand>
        <name>Zn(2+)</name>
        <dbReference type="ChEBI" id="CHEBI:29105"/>
    </ligand>
</feature>
<dbReference type="InterPro" id="IPR014048">
    <property type="entry name" value="MethylDNA_cys_MeTrfase_DNA-bd"/>
</dbReference>
<comment type="cofactor">
    <cofactor evidence="16">
        <name>Zn(2+)</name>
        <dbReference type="ChEBI" id="CHEBI:29105"/>
    </cofactor>
    <text evidence="16">Binds 1 zinc ion per subunit.</text>
</comment>
<dbReference type="Proteomes" id="UP000019760">
    <property type="component" value="Unassembled WGS sequence"/>
</dbReference>
<dbReference type="AlphaFoldDB" id="A0A023D1Y5"/>
<proteinExistence type="inferred from homology"/>
<dbReference type="PROSITE" id="PS00374">
    <property type="entry name" value="MGMT"/>
    <property type="match status" value="1"/>
</dbReference>
<organism evidence="19 20">
    <name type="scientific">Acidomonas methanolica NBRC 104435</name>
    <dbReference type="NCBI Taxonomy" id="1231351"/>
    <lineage>
        <taxon>Bacteria</taxon>
        <taxon>Pseudomonadati</taxon>
        <taxon>Pseudomonadota</taxon>
        <taxon>Alphaproteobacteria</taxon>
        <taxon>Acetobacterales</taxon>
        <taxon>Acetobacteraceae</taxon>
        <taxon>Acidomonas</taxon>
    </lineage>
</organism>
<feature type="compositionally biased region" description="Basic and acidic residues" evidence="17">
    <location>
        <begin position="394"/>
        <end position="404"/>
    </location>
</feature>
<dbReference type="FunFam" id="1.10.10.10:FF:000214">
    <property type="entry name" value="Methylated-DNA--protein-cysteine methyltransferase"/>
    <property type="match status" value="1"/>
</dbReference>
<dbReference type="NCBIfam" id="NF011964">
    <property type="entry name" value="PRK15435.1"/>
    <property type="match status" value="1"/>
</dbReference>
<dbReference type="Pfam" id="PF12833">
    <property type="entry name" value="HTH_18"/>
    <property type="match status" value="1"/>
</dbReference>
<dbReference type="GO" id="GO:0006307">
    <property type="term" value="P:DNA alkylation repair"/>
    <property type="evidence" value="ECO:0007669"/>
    <property type="project" value="UniProtKB-ARBA"/>
</dbReference>
<accession>A0A023D1Y5</accession>
<dbReference type="FunFam" id="3.40.10.10:FF:000001">
    <property type="entry name" value="DNA-3-methyladenine glycosylase 2"/>
    <property type="match status" value="1"/>
</dbReference>
<evidence type="ECO:0000256" key="15">
    <source>
        <dbReference type="PIRSR" id="PIRSR000409-1"/>
    </source>
</evidence>
<dbReference type="Pfam" id="PF01035">
    <property type="entry name" value="DNA_binding_1"/>
    <property type="match status" value="1"/>
</dbReference>
<dbReference type="InterPro" id="IPR036217">
    <property type="entry name" value="MethylDNA_cys_MeTrfase_DNAb"/>
</dbReference>
<keyword evidence="4 19" id="KW-0489">Methyltransferase</keyword>
<dbReference type="CDD" id="cd06445">
    <property type="entry name" value="ATase"/>
    <property type="match status" value="1"/>
</dbReference>
<sequence>MTICETARETTGDPRWTAVVARDRSADGTFCYAVRTTGIYCRPSCPARRARPENVEFYAGSAGAEAAGFRPCKRCRPELCASGHPQARLVASACRAIESAENVPPLAVLAREAGLSPTYFHRLFKSMTGLTPRGYAAAHRGRRLRDSLPGAEQVVDAVYDAGFGSGSRFYAQAEAMLGMTPRSYRAGGKGEVIRFARGDSSLGVLLVAATGKGVCAIFLGDDPDALVRDLQDRFPAARLVGGDPEFGALVVKVAQFVDMPRLGFDLPLDVRGTAFQQRVWQVLTTLPPGATASYAEIAQALGAPSAVRAVARACGANALAVVIPCHRVVRADGALAGYRWGIARKRALLDREAEQAQDTRGSALRTVRSCVPASGMLDYRPADRGGSHGQPESDVERREREHRD</sequence>
<evidence type="ECO:0000256" key="3">
    <source>
        <dbReference type="ARBA" id="ARBA00011918"/>
    </source>
</evidence>
<dbReference type="InterPro" id="IPR036388">
    <property type="entry name" value="WH-like_DNA-bd_sf"/>
</dbReference>
<dbReference type="GO" id="GO:0043565">
    <property type="term" value="F:sequence-specific DNA binding"/>
    <property type="evidence" value="ECO:0007669"/>
    <property type="project" value="InterPro"/>
</dbReference>
<reference evidence="20" key="1">
    <citation type="journal article" date="2014" name="FEMS Microbiol. Lett.">
        <title>Draft Genomic DNA Sequence of the Facultatively Methylotrophic Bacterium Acidomonas methanolica type strain MB58.</title>
        <authorList>
            <person name="Higashiura N."/>
            <person name="Hadano H."/>
            <person name="Hirakawa H."/>
            <person name="Matsutani M."/>
            <person name="Takabe S."/>
            <person name="Matsushita K."/>
            <person name="Azuma Y."/>
        </authorList>
    </citation>
    <scope>NUCLEOTIDE SEQUENCE [LARGE SCALE GENOMIC DNA]</scope>
    <source>
        <strain evidence="20">MB58</strain>
    </source>
</reference>
<dbReference type="Gene3D" id="3.40.10.10">
    <property type="entry name" value="DNA Methylphosphotriester Repair Domain"/>
    <property type="match status" value="1"/>
</dbReference>
<keyword evidence="20" id="KW-1185">Reference proteome</keyword>
<dbReference type="InterPro" id="IPR001497">
    <property type="entry name" value="MethylDNA_cys_MeTrfase_AS"/>
</dbReference>
<feature type="region of interest" description="Disordered" evidence="17">
    <location>
        <begin position="375"/>
        <end position="404"/>
    </location>
</feature>
<evidence type="ECO:0000256" key="7">
    <source>
        <dbReference type="ARBA" id="ARBA00022763"/>
    </source>
</evidence>
<dbReference type="NCBIfam" id="TIGR00589">
    <property type="entry name" value="ogt"/>
    <property type="match status" value="1"/>
</dbReference>
<evidence type="ECO:0000256" key="10">
    <source>
        <dbReference type="ARBA" id="ARBA00023125"/>
    </source>
</evidence>
<dbReference type="Pfam" id="PF02805">
    <property type="entry name" value="Ada_Zn_binding"/>
    <property type="match status" value="1"/>
</dbReference>
<feature type="active site" description="Nucleophile; methyl group acceptor from either O6-methylguanine or O4-methylthymine" evidence="15">
    <location>
        <position position="325"/>
    </location>
</feature>
<feature type="binding site" evidence="16">
    <location>
        <position position="45"/>
    </location>
    <ligand>
        <name>Zn(2+)</name>
        <dbReference type="ChEBI" id="CHEBI:29105"/>
    </ligand>
</feature>
<evidence type="ECO:0000256" key="17">
    <source>
        <dbReference type="SAM" id="MobiDB-lite"/>
    </source>
</evidence>
<comment type="caution">
    <text evidence="19">The sequence shown here is derived from an EMBL/GenBank/DDBJ whole genome shotgun (WGS) entry which is preliminary data.</text>
</comment>
<name>A0A023D1Y5_ACIMT</name>
<keyword evidence="6 16" id="KW-0479">Metal-binding</keyword>
<dbReference type="SMART" id="SM00342">
    <property type="entry name" value="HTH_ARAC"/>
    <property type="match status" value="1"/>
</dbReference>
<dbReference type="Gene3D" id="1.10.10.60">
    <property type="entry name" value="Homeodomain-like"/>
    <property type="match status" value="1"/>
</dbReference>
<feature type="binding site" evidence="16">
    <location>
        <position position="41"/>
    </location>
    <ligand>
        <name>Zn(2+)</name>
        <dbReference type="ChEBI" id="CHEBI:29105"/>
    </ligand>
</feature>
<keyword evidence="11" id="KW-0010">Activator</keyword>
<dbReference type="InterPro" id="IPR009057">
    <property type="entry name" value="Homeodomain-like_sf"/>
</dbReference>
<feature type="binding site" evidence="16">
    <location>
        <position position="72"/>
    </location>
    <ligand>
        <name>Zn(2+)</name>
        <dbReference type="ChEBI" id="CHEBI:29105"/>
    </ligand>
</feature>
<comment type="catalytic activity">
    <reaction evidence="1">
        <text>a 4-O-methyl-thymidine in DNA + L-cysteinyl-[protein] = a thymidine in DNA + S-methyl-L-cysteinyl-[protein]</text>
        <dbReference type="Rhea" id="RHEA:53428"/>
        <dbReference type="Rhea" id="RHEA-COMP:10131"/>
        <dbReference type="Rhea" id="RHEA-COMP:10132"/>
        <dbReference type="Rhea" id="RHEA-COMP:13555"/>
        <dbReference type="Rhea" id="RHEA-COMP:13556"/>
        <dbReference type="ChEBI" id="CHEBI:29950"/>
        <dbReference type="ChEBI" id="CHEBI:82612"/>
        <dbReference type="ChEBI" id="CHEBI:137386"/>
        <dbReference type="ChEBI" id="CHEBI:137387"/>
        <dbReference type="EC" id="2.1.1.63"/>
    </reaction>
</comment>
<keyword evidence="13" id="KW-0234">DNA repair</keyword>
<evidence type="ECO:0000256" key="16">
    <source>
        <dbReference type="PIRSR" id="PIRSR000409-3"/>
    </source>
</evidence>
<dbReference type="SUPFAM" id="SSF46689">
    <property type="entry name" value="Homeodomain-like"/>
    <property type="match status" value="1"/>
</dbReference>
<dbReference type="Gene3D" id="1.10.10.10">
    <property type="entry name" value="Winged helix-like DNA-binding domain superfamily/Winged helix DNA-binding domain"/>
    <property type="match status" value="1"/>
</dbReference>
<dbReference type="SUPFAM" id="SSF46767">
    <property type="entry name" value="Methylated DNA-protein cysteine methyltransferase, C-terminal domain"/>
    <property type="match status" value="1"/>
</dbReference>
<evidence type="ECO:0000259" key="18">
    <source>
        <dbReference type="PROSITE" id="PS01124"/>
    </source>
</evidence>
<keyword evidence="9" id="KW-0805">Transcription regulation</keyword>
<dbReference type="PROSITE" id="PS01124">
    <property type="entry name" value="HTH_ARAC_FAMILY_2"/>
    <property type="match status" value="1"/>
</dbReference>
<keyword evidence="8 16" id="KW-0862">Zinc</keyword>
<dbReference type="Gene3D" id="3.30.160.70">
    <property type="entry name" value="Methylated DNA-protein cysteine methyltransferase domain"/>
    <property type="match status" value="1"/>
</dbReference>
<dbReference type="PANTHER" id="PTHR10815:SF14">
    <property type="entry name" value="BIFUNCTIONAL TRANSCRIPTIONAL ACTIVATOR_DNA REPAIR ENZYME ADA"/>
    <property type="match status" value="1"/>
</dbReference>
<feature type="domain" description="HTH araC/xylS-type" evidence="18">
    <location>
        <begin position="106"/>
        <end position="187"/>
    </location>
</feature>
<evidence type="ECO:0000313" key="20">
    <source>
        <dbReference type="Proteomes" id="UP000019760"/>
    </source>
</evidence>
<keyword evidence="12" id="KW-0804">Transcription</keyword>
<dbReference type="EC" id="2.1.1.63" evidence="3"/>
<dbReference type="InterPro" id="IPR018060">
    <property type="entry name" value="HTH_AraC"/>
</dbReference>
<dbReference type="GO" id="GO:0032259">
    <property type="term" value="P:methylation"/>
    <property type="evidence" value="ECO:0007669"/>
    <property type="project" value="UniProtKB-KW"/>
</dbReference>
<dbReference type="InterPro" id="IPR036631">
    <property type="entry name" value="MGMT_N_sf"/>
</dbReference>
<evidence type="ECO:0000256" key="2">
    <source>
        <dbReference type="ARBA" id="ARBA00008711"/>
    </source>
</evidence>
<evidence type="ECO:0000256" key="1">
    <source>
        <dbReference type="ARBA" id="ARBA00001286"/>
    </source>
</evidence>
<reference evidence="19 20" key="2">
    <citation type="journal article" date="2014" name="FEMS Microbiol. Lett.">
        <title>Draft genomic DNA sequence of the facultatively methylotrophic bacterium Acidomonas methanolica type strain MB58.</title>
        <authorList>
            <person name="Higashiura N."/>
            <person name="Hadano H."/>
            <person name="Hirakawa H."/>
            <person name="Matsutani M."/>
            <person name="Takabe S."/>
            <person name="Matsushita K."/>
            <person name="Azuma Y."/>
        </authorList>
    </citation>
    <scope>NUCLEOTIDE SEQUENCE [LARGE SCALE GENOMIC DNA]</scope>
    <source>
        <strain evidence="19 20">MB58</strain>
    </source>
</reference>
<evidence type="ECO:0000256" key="13">
    <source>
        <dbReference type="ARBA" id="ARBA00023204"/>
    </source>
</evidence>
<protein>
    <recommendedName>
        <fullName evidence="3">methylated-DNA--[protein]-cysteine S-methyltransferase</fullName>
        <ecNumber evidence="3">2.1.1.63</ecNumber>
    </recommendedName>
</protein>
<comment type="catalytic activity">
    <reaction evidence="14">
        <text>a 6-O-methyl-2'-deoxyguanosine in DNA + L-cysteinyl-[protein] = S-methyl-L-cysteinyl-[protein] + a 2'-deoxyguanosine in DNA</text>
        <dbReference type="Rhea" id="RHEA:24000"/>
        <dbReference type="Rhea" id="RHEA-COMP:10131"/>
        <dbReference type="Rhea" id="RHEA-COMP:10132"/>
        <dbReference type="Rhea" id="RHEA-COMP:11367"/>
        <dbReference type="Rhea" id="RHEA-COMP:11368"/>
        <dbReference type="ChEBI" id="CHEBI:29950"/>
        <dbReference type="ChEBI" id="CHEBI:82612"/>
        <dbReference type="ChEBI" id="CHEBI:85445"/>
        <dbReference type="ChEBI" id="CHEBI:85448"/>
        <dbReference type="EC" id="2.1.1.63"/>
    </reaction>
</comment>
<keyword evidence="10" id="KW-0238">DNA-binding</keyword>
<gene>
    <name evidence="19" type="ORF">Amme_006_057</name>
</gene>
<dbReference type="InterPro" id="IPR035451">
    <property type="entry name" value="Ada-like_dom_sf"/>
</dbReference>
<dbReference type="InterPro" id="IPR016221">
    <property type="entry name" value="Bifunct_regulatory_prot_Ada"/>
</dbReference>
<evidence type="ECO:0000256" key="11">
    <source>
        <dbReference type="ARBA" id="ARBA00023159"/>
    </source>
</evidence>
<evidence type="ECO:0000256" key="9">
    <source>
        <dbReference type="ARBA" id="ARBA00023015"/>
    </source>
</evidence>
<evidence type="ECO:0000256" key="8">
    <source>
        <dbReference type="ARBA" id="ARBA00022833"/>
    </source>
</evidence>
<feature type="active site" description="Nucleophile; methyl group acceptor from methylphosphotriester" evidence="15">
    <location>
        <position position="41"/>
    </location>
</feature>
<dbReference type="OrthoDB" id="9802228at2"/>
<keyword evidence="5 19" id="KW-0808">Transferase</keyword>
<dbReference type="InterPro" id="IPR004026">
    <property type="entry name" value="Ada_DNA_repair_Zn-bd"/>
</dbReference>
<dbReference type="EMBL" id="BAND01000006">
    <property type="protein sequence ID" value="GAJ27826.1"/>
    <property type="molecule type" value="Genomic_DNA"/>
</dbReference>
<evidence type="ECO:0000313" key="19">
    <source>
        <dbReference type="EMBL" id="GAJ27826.1"/>
    </source>
</evidence>
<dbReference type="RefSeq" id="WP_081797385.1">
    <property type="nucleotide sequence ID" value="NZ_BAND01000006.1"/>
</dbReference>
<evidence type="ECO:0000256" key="4">
    <source>
        <dbReference type="ARBA" id="ARBA00022603"/>
    </source>
</evidence>
<dbReference type="SUPFAM" id="SSF57884">
    <property type="entry name" value="Ada DNA repair protein, N-terminal domain (N-Ada 10)"/>
    <property type="match status" value="1"/>
</dbReference>
<evidence type="ECO:0000256" key="5">
    <source>
        <dbReference type="ARBA" id="ARBA00022679"/>
    </source>
</evidence>
<evidence type="ECO:0000256" key="12">
    <source>
        <dbReference type="ARBA" id="ARBA00023163"/>
    </source>
</evidence>
<comment type="similarity">
    <text evidence="2">Belongs to the MGMT family.</text>
</comment>
<dbReference type="GO" id="GO:0003908">
    <property type="term" value="F:methylated-DNA-[protein]-cysteine S-methyltransferase activity"/>
    <property type="evidence" value="ECO:0007669"/>
    <property type="project" value="UniProtKB-EC"/>
</dbReference>
<dbReference type="SUPFAM" id="SSF53155">
    <property type="entry name" value="Methylated DNA-protein cysteine methyltransferase domain"/>
    <property type="match status" value="1"/>
</dbReference>
<dbReference type="PANTHER" id="PTHR10815">
    <property type="entry name" value="METHYLATED-DNA--PROTEIN-CYSTEINE METHYLTRANSFERASE"/>
    <property type="match status" value="1"/>
</dbReference>
<dbReference type="GO" id="GO:0008270">
    <property type="term" value="F:zinc ion binding"/>
    <property type="evidence" value="ECO:0007669"/>
    <property type="project" value="InterPro"/>
</dbReference>
<keyword evidence="7" id="KW-0227">DNA damage</keyword>